<keyword evidence="7" id="KW-1185">Reference proteome</keyword>
<dbReference type="GO" id="GO:0005739">
    <property type="term" value="C:mitochondrion"/>
    <property type="evidence" value="ECO:0007669"/>
    <property type="project" value="TreeGrafter"/>
</dbReference>
<dbReference type="GO" id="GO:0090141">
    <property type="term" value="P:positive regulation of mitochondrial fission"/>
    <property type="evidence" value="ECO:0007669"/>
    <property type="project" value="TreeGrafter"/>
</dbReference>
<evidence type="ECO:0000313" key="7">
    <source>
        <dbReference type="Proteomes" id="UP001211065"/>
    </source>
</evidence>
<protein>
    <recommendedName>
        <fullName evidence="3">Serine/threonine-protein phosphatase PGAM5, mitochondrial</fullName>
    </recommendedName>
    <alternativeName>
        <fullName evidence="4">Serine/threonine-protein phosphatase Pgam5, mitochondrial</fullName>
    </alternativeName>
</protein>
<dbReference type="CDD" id="cd07067">
    <property type="entry name" value="HP_PGM_like"/>
    <property type="match status" value="1"/>
</dbReference>
<dbReference type="GO" id="GO:0004722">
    <property type="term" value="F:protein serine/threonine phosphatase activity"/>
    <property type="evidence" value="ECO:0007669"/>
    <property type="project" value="TreeGrafter"/>
</dbReference>
<reference evidence="6" key="1">
    <citation type="submission" date="2020-05" db="EMBL/GenBank/DDBJ databases">
        <title>Phylogenomic resolution of chytrid fungi.</title>
        <authorList>
            <person name="Stajich J.E."/>
            <person name="Amses K."/>
            <person name="Simmons R."/>
            <person name="Seto K."/>
            <person name="Myers J."/>
            <person name="Bonds A."/>
            <person name="Quandt C.A."/>
            <person name="Barry K."/>
            <person name="Liu P."/>
            <person name="Grigoriev I."/>
            <person name="Longcore J.E."/>
            <person name="James T.Y."/>
        </authorList>
    </citation>
    <scope>NUCLEOTIDE SEQUENCE</scope>
    <source>
        <strain evidence="6">JEL0476</strain>
    </source>
</reference>
<feature type="transmembrane region" description="Helical" evidence="5">
    <location>
        <begin position="6"/>
        <end position="28"/>
    </location>
</feature>
<dbReference type="Gene3D" id="3.40.50.1240">
    <property type="entry name" value="Phosphoglycerate mutase-like"/>
    <property type="match status" value="1"/>
</dbReference>
<evidence type="ECO:0000256" key="1">
    <source>
        <dbReference type="ARBA" id="ARBA00006717"/>
    </source>
</evidence>
<evidence type="ECO:0000256" key="2">
    <source>
        <dbReference type="ARBA" id="ARBA00022801"/>
    </source>
</evidence>
<dbReference type="SUPFAM" id="SSF53254">
    <property type="entry name" value="Phosphoglycerate mutase-like"/>
    <property type="match status" value="1"/>
</dbReference>
<accession>A0AAD5XVL5</accession>
<comment type="caution">
    <text evidence="6">The sequence shown here is derived from an EMBL/GenBank/DDBJ whole genome shotgun (WGS) entry which is preliminary data.</text>
</comment>
<dbReference type="AlphaFoldDB" id="A0AAD5XVL5"/>
<keyword evidence="5" id="KW-1133">Transmembrane helix</keyword>
<gene>
    <name evidence="6" type="primary">PGAM5_2</name>
    <name evidence="6" type="ORF">HK099_002285</name>
</gene>
<name>A0AAD5XVL5_9FUNG</name>
<keyword evidence="5" id="KW-0472">Membrane</keyword>
<dbReference type="InterPro" id="IPR029033">
    <property type="entry name" value="His_PPase_superfam"/>
</dbReference>
<dbReference type="InterPro" id="IPR013078">
    <property type="entry name" value="His_Pase_superF_clade-1"/>
</dbReference>
<dbReference type="PANTHER" id="PTHR20935:SF0">
    <property type="entry name" value="SERINE_THREONINE-PROTEIN PHOSPHATASE PGAM5, MITOCHONDRIAL"/>
    <property type="match status" value="1"/>
</dbReference>
<organism evidence="6 7">
    <name type="scientific">Clydaea vesicula</name>
    <dbReference type="NCBI Taxonomy" id="447962"/>
    <lineage>
        <taxon>Eukaryota</taxon>
        <taxon>Fungi</taxon>
        <taxon>Fungi incertae sedis</taxon>
        <taxon>Chytridiomycota</taxon>
        <taxon>Chytridiomycota incertae sedis</taxon>
        <taxon>Chytridiomycetes</taxon>
        <taxon>Lobulomycetales</taxon>
        <taxon>Lobulomycetaceae</taxon>
        <taxon>Clydaea</taxon>
    </lineage>
</organism>
<dbReference type="EMBL" id="JADGJW010001740">
    <property type="protein sequence ID" value="KAJ3201359.1"/>
    <property type="molecule type" value="Genomic_DNA"/>
</dbReference>
<proteinExistence type="inferred from homology"/>
<comment type="similarity">
    <text evidence="1">Belongs to the phosphoglycerate mutase family. BPG-dependent PGAM subfamily.</text>
</comment>
<evidence type="ECO:0000313" key="6">
    <source>
        <dbReference type="EMBL" id="KAJ3201359.1"/>
    </source>
</evidence>
<dbReference type="InterPro" id="IPR051021">
    <property type="entry name" value="Mito_Ser/Thr_phosphatase"/>
</dbReference>
<evidence type="ECO:0000256" key="5">
    <source>
        <dbReference type="SAM" id="Phobius"/>
    </source>
</evidence>
<dbReference type="SMART" id="SM00855">
    <property type="entry name" value="PGAM"/>
    <property type="match status" value="1"/>
</dbReference>
<dbReference type="Proteomes" id="UP001211065">
    <property type="component" value="Unassembled WGS sequence"/>
</dbReference>
<dbReference type="Pfam" id="PF00300">
    <property type="entry name" value="His_Phos_1"/>
    <property type="match status" value="2"/>
</dbReference>
<keyword evidence="5" id="KW-0812">Transmembrane</keyword>
<sequence>MDSTHLIALNVSSIVTIAIVTAGIGYFLPRAEVVDYKKLNEKKEVTAKPFTHPKLTNPESLWDNDWDKRQPLVESKSSGKIRNIFLIRHGQYSASEKDIDSEMILTEVGKKQARATAARLVNSGLVFSKIMSSTMARAKETAQFIHDSFPDVETVESDFFREVFPIDPVPALPVEYDFPRSDKFIEEVAAEAGFRKLFYRPDASQAQQVTNEIVVAHGNLIRYWLMRAMQIETRAWARFGLYNCSITHIKINEDGSVKAVSIGDAGHLPQDLVTQA</sequence>
<dbReference type="PANTHER" id="PTHR20935">
    <property type="entry name" value="PHOSPHOGLYCERATE MUTASE-RELATED"/>
    <property type="match status" value="1"/>
</dbReference>
<evidence type="ECO:0000256" key="3">
    <source>
        <dbReference type="ARBA" id="ARBA00039765"/>
    </source>
</evidence>
<evidence type="ECO:0000256" key="4">
    <source>
        <dbReference type="ARBA" id="ARBA00040722"/>
    </source>
</evidence>
<keyword evidence="2" id="KW-0378">Hydrolase</keyword>